<dbReference type="CDD" id="cd19677">
    <property type="entry name" value="UBR-box_UBR7"/>
    <property type="match status" value="1"/>
</dbReference>
<sequence length="385" mass="43651">MSQKRKIDEVDGAEEDSVSLQDVIDHDNEMQETANAVLGGSDDKACTYPKGYVSRQALYACSTCTKTDDPPAGICLACSLQCHKDHDLYELYTKRNFRCDCGNSKFPNLTCELCPDKESGNEKNSYNQNFKGKYCTCHRPYPDEEDTVDDEMIQCVICEDWYHSRHLGETAPPNDGEYEEMVCFDCTKRCTFLHKYRSVFVAPKEFEILPHKPINVDDILNEKDNDDYVEMFVGGSASGEGSSKASGIMQGCKVKHARSIVVKGATFWPSRWRSVLCECEKCKKEYDNLAVSFILDETDTVKAYEDLGRSDIDVIGGDAGDLLKDLPHVQKIEMLQSYNEMKGELQEYLEKFVKEGRVVTANDINSFFQNLSSKRQKFTIPHACR</sequence>
<evidence type="ECO:0000256" key="1">
    <source>
        <dbReference type="ARBA" id="ARBA00022723"/>
    </source>
</evidence>
<dbReference type="Gene3D" id="3.30.40.10">
    <property type="entry name" value="Zinc/RING finger domain, C3HC4 (zinc finger)"/>
    <property type="match status" value="1"/>
</dbReference>
<dbReference type="CDD" id="cd15542">
    <property type="entry name" value="PHD_UBR7"/>
    <property type="match status" value="1"/>
</dbReference>
<dbReference type="PANTHER" id="PTHR13513">
    <property type="entry name" value="E3 UBIQUITIN-PROTEIN LIGASE UBR7"/>
    <property type="match status" value="1"/>
</dbReference>
<dbReference type="GO" id="GO:0005737">
    <property type="term" value="C:cytoplasm"/>
    <property type="evidence" value="ECO:0007669"/>
    <property type="project" value="TreeGrafter"/>
</dbReference>
<evidence type="ECO:0000313" key="6">
    <source>
        <dbReference type="EMBL" id="CAB3267474.1"/>
    </source>
</evidence>
<organism evidence="6">
    <name type="scientific">Phallusia mammillata</name>
    <dbReference type="NCBI Taxonomy" id="59560"/>
    <lineage>
        <taxon>Eukaryota</taxon>
        <taxon>Metazoa</taxon>
        <taxon>Chordata</taxon>
        <taxon>Tunicata</taxon>
        <taxon>Ascidiacea</taxon>
        <taxon>Phlebobranchia</taxon>
        <taxon>Ascidiidae</taxon>
        <taxon>Phallusia</taxon>
    </lineage>
</organism>
<dbReference type="Pfam" id="PF02207">
    <property type="entry name" value="zf-UBR"/>
    <property type="match status" value="1"/>
</dbReference>
<dbReference type="InterPro" id="IPR003126">
    <property type="entry name" value="Znf_UBR"/>
</dbReference>
<dbReference type="GO" id="GO:0008270">
    <property type="term" value="F:zinc ion binding"/>
    <property type="evidence" value="ECO:0007669"/>
    <property type="project" value="UniProtKB-KW"/>
</dbReference>
<protein>
    <submittedName>
        <fullName evidence="6">Putative E3 ubiquitin-protein ligase UBR7</fullName>
    </submittedName>
</protein>
<gene>
    <name evidence="6" type="primary">Ubr7</name>
</gene>
<keyword evidence="2" id="KW-0863">Zinc-finger</keyword>
<dbReference type="GO" id="GO:0061630">
    <property type="term" value="F:ubiquitin protein ligase activity"/>
    <property type="evidence" value="ECO:0007669"/>
    <property type="project" value="InterPro"/>
</dbReference>
<accession>A0A6F9DVK5</accession>
<evidence type="ECO:0000259" key="5">
    <source>
        <dbReference type="PROSITE" id="PS51157"/>
    </source>
</evidence>
<dbReference type="PANTHER" id="PTHR13513:SF9">
    <property type="entry name" value="E3 UBIQUITIN-PROTEIN LIGASE UBR7-RELATED"/>
    <property type="match status" value="1"/>
</dbReference>
<feature type="domain" description="UBR-type" evidence="5">
    <location>
        <begin position="44"/>
        <end position="116"/>
    </location>
</feature>
<dbReference type="SMART" id="SM00396">
    <property type="entry name" value="ZnF_UBR1"/>
    <property type="match status" value="1"/>
</dbReference>
<feature type="zinc finger region" description="UBR-type" evidence="4">
    <location>
        <begin position="44"/>
        <end position="116"/>
    </location>
</feature>
<dbReference type="InterPro" id="IPR013083">
    <property type="entry name" value="Znf_RING/FYVE/PHD"/>
</dbReference>
<reference evidence="6" key="1">
    <citation type="submission" date="2020-04" db="EMBL/GenBank/DDBJ databases">
        <authorList>
            <person name="Neveu A P."/>
        </authorList>
    </citation>
    <scope>NUCLEOTIDE SEQUENCE</scope>
    <source>
        <tissue evidence="6">Whole embryo</tissue>
    </source>
</reference>
<dbReference type="AlphaFoldDB" id="A0A6F9DVK5"/>
<keyword evidence="1" id="KW-0479">Metal-binding</keyword>
<evidence type="ECO:0000256" key="3">
    <source>
        <dbReference type="ARBA" id="ARBA00022833"/>
    </source>
</evidence>
<evidence type="ECO:0000256" key="4">
    <source>
        <dbReference type="PROSITE-ProRule" id="PRU00508"/>
    </source>
</evidence>
<dbReference type="InterPro" id="IPR011011">
    <property type="entry name" value="Znf_FYVE_PHD"/>
</dbReference>
<dbReference type="SUPFAM" id="SSF57903">
    <property type="entry name" value="FYVE/PHD zinc finger"/>
    <property type="match status" value="1"/>
</dbReference>
<dbReference type="InterPro" id="IPR047506">
    <property type="entry name" value="UBR7-like_UBR-box"/>
</dbReference>
<proteinExistence type="evidence at transcript level"/>
<evidence type="ECO:0000256" key="2">
    <source>
        <dbReference type="ARBA" id="ARBA00022771"/>
    </source>
</evidence>
<dbReference type="PROSITE" id="PS51157">
    <property type="entry name" value="ZF_UBR"/>
    <property type="match status" value="1"/>
</dbReference>
<keyword evidence="3" id="KW-0862">Zinc</keyword>
<dbReference type="InterPro" id="IPR040204">
    <property type="entry name" value="UBR7"/>
</dbReference>
<dbReference type="EMBL" id="LR791612">
    <property type="protein sequence ID" value="CAB3267474.1"/>
    <property type="molecule type" value="mRNA"/>
</dbReference>
<name>A0A6F9DVK5_9ASCI</name>